<accession>A0A1G2RIS7</accession>
<proteinExistence type="predicted"/>
<evidence type="ECO:0000313" key="2">
    <source>
        <dbReference type="EMBL" id="OHA72740.1"/>
    </source>
</evidence>
<evidence type="ECO:0000259" key="1">
    <source>
        <dbReference type="PROSITE" id="PS50994"/>
    </source>
</evidence>
<evidence type="ECO:0000313" key="3">
    <source>
        <dbReference type="Proteomes" id="UP000176917"/>
    </source>
</evidence>
<protein>
    <recommendedName>
        <fullName evidence="1">Integrase catalytic domain-containing protein</fullName>
    </recommendedName>
</protein>
<dbReference type="InterPro" id="IPR001584">
    <property type="entry name" value="Integrase_cat-core"/>
</dbReference>
<dbReference type="EMBL" id="MHUG01000024">
    <property type="protein sequence ID" value="OHA72740.1"/>
    <property type="molecule type" value="Genomic_DNA"/>
</dbReference>
<dbReference type="STRING" id="1802461.A3B24_00690"/>
<dbReference type="GO" id="GO:0015074">
    <property type="term" value="P:DNA integration"/>
    <property type="evidence" value="ECO:0007669"/>
    <property type="project" value="InterPro"/>
</dbReference>
<reference evidence="2 3" key="1">
    <citation type="journal article" date="2016" name="Nat. Commun.">
        <title>Thousands of microbial genomes shed light on interconnected biogeochemical processes in an aquifer system.</title>
        <authorList>
            <person name="Anantharaman K."/>
            <person name="Brown C.T."/>
            <person name="Hug L.A."/>
            <person name="Sharon I."/>
            <person name="Castelle C.J."/>
            <person name="Probst A.J."/>
            <person name="Thomas B.C."/>
            <person name="Singh A."/>
            <person name="Wilkins M.J."/>
            <person name="Karaoz U."/>
            <person name="Brodie E.L."/>
            <person name="Williams K.H."/>
            <person name="Hubbard S.S."/>
            <person name="Banfield J.F."/>
        </authorList>
    </citation>
    <scope>NUCLEOTIDE SEQUENCE [LARGE SCALE GENOMIC DNA]</scope>
</reference>
<dbReference type="Proteomes" id="UP000176917">
    <property type="component" value="Unassembled WGS sequence"/>
</dbReference>
<name>A0A1G2RIS7_9BACT</name>
<organism evidence="2 3">
    <name type="scientific">Candidatus Wildermuthbacteria bacterium RIFCSPLOWO2_01_FULL_48_16</name>
    <dbReference type="NCBI Taxonomy" id="1802461"/>
    <lineage>
        <taxon>Bacteria</taxon>
        <taxon>Candidatus Wildermuthiibacteriota</taxon>
    </lineage>
</organism>
<feature type="domain" description="Integrase catalytic" evidence="1">
    <location>
        <begin position="122"/>
        <end position="287"/>
    </location>
</feature>
<dbReference type="PROSITE" id="PS50994">
    <property type="entry name" value="INTEGRASE"/>
    <property type="match status" value="1"/>
</dbReference>
<sequence length="298" mass="33384">MSKLLSAEDGEMEEVALLESPVKPVCRYCGAFVVVRFGLTPNRKRQRYLCRNCYKTFTDNGAAPGMRYPSLVIASALNQFYEAASLHWVCRHLMLQYGMQPDHANIRRWISRYTRQAVIALSGARAQVGKIWAASETRIMTRASMSRAVWLWDIVDIETRFLLATGFSMKKSVLDFGVLLDLATRRTNTWPDVILTDELIPQIGATQGQLVAGREGMAASSFTVRVSTGQARRILGVLRDRSQILQRLGNRNTAHLAVSGWAVHYNFFRPHPRLGGKTPAEAAGVQSPLKNWADVVEM</sequence>
<gene>
    <name evidence="2" type="ORF">A3B24_00690</name>
</gene>
<comment type="caution">
    <text evidence="2">The sequence shown here is derived from an EMBL/GenBank/DDBJ whole genome shotgun (WGS) entry which is preliminary data.</text>
</comment>
<dbReference type="AlphaFoldDB" id="A0A1G2RIS7"/>